<accession>A0ABY7FJH8</accession>
<proteinExistence type="predicted"/>
<dbReference type="Proteomes" id="UP001164746">
    <property type="component" value="Chromosome 12"/>
</dbReference>
<organism evidence="2 3">
    <name type="scientific">Mya arenaria</name>
    <name type="common">Soft-shell clam</name>
    <dbReference type="NCBI Taxonomy" id="6604"/>
    <lineage>
        <taxon>Eukaryota</taxon>
        <taxon>Metazoa</taxon>
        <taxon>Spiralia</taxon>
        <taxon>Lophotrochozoa</taxon>
        <taxon>Mollusca</taxon>
        <taxon>Bivalvia</taxon>
        <taxon>Autobranchia</taxon>
        <taxon>Heteroconchia</taxon>
        <taxon>Euheterodonta</taxon>
        <taxon>Imparidentia</taxon>
        <taxon>Neoheterodontei</taxon>
        <taxon>Myida</taxon>
        <taxon>Myoidea</taxon>
        <taxon>Myidae</taxon>
        <taxon>Mya</taxon>
    </lineage>
</organism>
<gene>
    <name evidence="2" type="ORF">MAR_016322</name>
</gene>
<protein>
    <submittedName>
        <fullName evidence="2">Uncharacterized protein</fullName>
    </submittedName>
</protein>
<sequence length="797" mass="92192">MGYHCPKKNKVKQQTLTKRISAKVHAFYIRNDNSRLILGKRQTKSLRKIRKQRRFLLFDIKTLYKKFLSEGKTKTSYSVFCRLRPFFVVFPRHSDRNTCMCKVCNNTEIMAEALKRVSAIESADLNTCLERMKRIVYTVNVKACRERSMDVNKDVLGDDVQWFEWNIKREVRTIKKGKDVTENAIHITEKEIKNGNVNELVDKFEDQLKRYSKHIFRTYNQYQYFAEKKNEIKEDECLLHAFRTENYVCGYTAEVQSVHFGASKRQITLHTDVAIVKDQPQYTFCTVSDSLVHGPEAVWAHLKPILTKIKTKYPKITKLEIFSDGPVTQYRQKGNFYLASVKGKEFGFNDIKWSFFEAGHGKGVPDAIGGAVKRRADNVLKYGGDITSAASFFTTEDSNVKMYLVKEECIEEEWILLKNTALKPVPGTLNLHQVLCDIKEGQIAYRPLSCLCKIDSEYKGREYVKAIIIDDACKTKCAKANIAIAKDGKKANIDKRCKKYTNTKNLNSESSHKSMRKQKNSAENKSKVTNVNMHNTADESAGQYYNTNNNEIRSHQPEISSTQRKRILCNTEKARPKKRRQDAINYEKVLQNLNLSRTFEDIKHHLQTIPEIEVSVKADEINVYQNKLEVYIESVLDIPDDLKMPDYVGDLYPVEVNTDGNCLPSCGGVYAFGNPDRPEEIRTRIIKELSENESYYLNHENLLKGSVIDKNEKTKNLSFQYAQYSEYFIPGMHLTQTLLRDIFQKEVMSLTENQSCMGIWQVFALSTILRSPIHSIYPMEGNENIRNDLNRLIWPRT</sequence>
<evidence type="ECO:0000256" key="1">
    <source>
        <dbReference type="SAM" id="MobiDB-lite"/>
    </source>
</evidence>
<keyword evidence="3" id="KW-1185">Reference proteome</keyword>
<evidence type="ECO:0000313" key="2">
    <source>
        <dbReference type="EMBL" id="WAR22348.1"/>
    </source>
</evidence>
<evidence type="ECO:0000313" key="3">
    <source>
        <dbReference type="Proteomes" id="UP001164746"/>
    </source>
</evidence>
<reference evidence="2" key="1">
    <citation type="submission" date="2022-11" db="EMBL/GenBank/DDBJ databases">
        <title>Centuries of genome instability and evolution in soft-shell clam transmissible cancer (bioRxiv).</title>
        <authorList>
            <person name="Hart S.F.M."/>
            <person name="Yonemitsu M.A."/>
            <person name="Giersch R.M."/>
            <person name="Beal B.F."/>
            <person name="Arriagada G."/>
            <person name="Davis B.W."/>
            <person name="Ostrander E.A."/>
            <person name="Goff S.P."/>
            <person name="Metzger M.J."/>
        </authorList>
    </citation>
    <scope>NUCLEOTIDE SEQUENCE</scope>
    <source>
        <strain evidence="2">MELC-2E11</strain>
        <tissue evidence="2">Siphon/mantle</tissue>
    </source>
</reference>
<name>A0ABY7FJH8_MYAAR</name>
<feature type="region of interest" description="Disordered" evidence="1">
    <location>
        <begin position="504"/>
        <end position="544"/>
    </location>
</feature>
<dbReference type="EMBL" id="CP111023">
    <property type="protein sequence ID" value="WAR22348.1"/>
    <property type="molecule type" value="Genomic_DNA"/>
</dbReference>
<dbReference type="PANTHER" id="PTHR46601">
    <property type="entry name" value="ULP_PROTEASE DOMAIN-CONTAINING PROTEIN"/>
    <property type="match status" value="1"/>
</dbReference>
<dbReference type="PANTHER" id="PTHR46601:SF1">
    <property type="entry name" value="ADF-H DOMAIN-CONTAINING PROTEIN"/>
    <property type="match status" value="1"/>
</dbReference>